<dbReference type="EMBL" id="JAWRCP010000002">
    <property type="protein sequence ID" value="MDW6094376.1"/>
    <property type="molecule type" value="Genomic_DNA"/>
</dbReference>
<sequence>MSNSNHNLTITFDHPELQITLYDGFGEVVAMMADDPRLERPQNSAIQVIDSYSNSVTLTLPKGIYQVEGKLGGQTQSTAIRFNQDLVMPAPQPAVYSAVPLSNAITSHHDYEQAAAALSQTTSNQQVSTDHTNSPNLVCMIRTINQAQAQPIRVYFRVLGADNHLIFDSRIHTPIQNESQGWLGFSLALRQGGYIVELIEQPAGEHPAQQRAIPIWLTNRFQTQLFGLYTKGQIAYDSLRLLMADRSLGFDPQNQTLASTEIMTTSLIAGTQGLSGQSMRIALRGKFDNPIIGLFAAHTLLRRKILNQDLLRVVIDNLEQLLGDSPDVKALQVMFKMKCAEEIGEMTFDFPPTLRAGYLGVVDADSHTPSVVEANSLFEKIGVGICTDSPFVTWDLSQTEKPEEALEWVKQNIVSSIATFAARPTTATLPVTAELSKTMGITQNLLQNAALSILQSAGQQPAAGESALDFMNHHLPTFDDNHRATLKNIETQLSADETYQWITNNIPTEK</sequence>
<proteinExistence type="predicted"/>
<keyword evidence="2" id="KW-1185">Reference proteome</keyword>
<protein>
    <submittedName>
        <fullName evidence="1">Uncharacterized protein</fullName>
    </submittedName>
</protein>
<evidence type="ECO:0000313" key="2">
    <source>
        <dbReference type="Proteomes" id="UP001279860"/>
    </source>
</evidence>
<accession>A0ABU4IY98</accession>
<organism evidence="1 2">
    <name type="scientific">Vibrio rhizosphaerae</name>
    <dbReference type="NCBI Taxonomy" id="398736"/>
    <lineage>
        <taxon>Bacteria</taxon>
        <taxon>Pseudomonadati</taxon>
        <taxon>Pseudomonadota</taxon>
        <taxon>Gammaproteobacteria</taxon>
        <taxon>Vibrionales</taxon>
        <taxon>Vibrionaceae</taxon>
        <taxon>Vibrio</taxon>
    </lineage>
</organism>
<evidence type="ECO:0000313" key="1">
    <source>
        <dbReference type="EMBL" id="MDW6094376.1"/>
    </source>
</evidence>
<reference evidence="1 2" key="1">
    <citation type="submission" date="2023-11" db="EMBL/GenBank/DDBJ databases">
        <title>Plant-associative lifestyle of Vibrio porteresiae and its evolutionary dynamics.</title>
        <authorList>
            <person name="Rameshkumar N."/>
            <person name="Kirti K."/>
        </authorList>
    </citation>
    <scope>NUCLEOTIDE SEQUENCE [LARGE SCALE GENOMIC DNA]</scope>
    <source>
        <strain evidence="1 2">MSSRF7</strain>
    </source>
</reference>
<dbReference type="RefSeq" id="WP_318585556.1">
    <property type="nucleotide sequence ID" value="NZ_JAWRCP010000002.1"/>
</dbReference>
<comment type="caution">
    <text evidence="1">The sequence shown here is derived from an EMBL/GenBank/DDBJ whole genome shotgun (WGS) entry which is preliminary data.</text>
</comment>
<name>A0ABU4IY98_9VIBR</name>
<dbReference type="Proteomes" id="UP001279860">
    <property type="component" value="Unassembled WGS sequence"/>
</dbReference>
<gene>
    <name evidence="1" type="ORF">SBX64_17690</name>
</gene>